<dbReference type="Gene3D" id="3.90.180.10">
    <property type="entry name" value="Medium-chain alcohol dehydrogenases, catalytic domain"/>
    <property type="match status" value="1"/>
</dbReference>
<dbReference type="AlphaFoldDB" id="A0A1H6EXU3"/>
<evidence type="ECO:0000313" key="7">
    <source>
        <dbReference type="EMBL" id="SEH01765.1"/>
    </source>
</evidence>
<evidence type="ECO:0000256" key="3">
    <source>
        <dbReference type="ARBA" id="ARBA00022833"/>
    </source>
</evidence>
<comment type="similarity">
    <text evidence="5">Belongs to the zinc-containing alcohol dehydrogenase family.</text>
</comment>
<dbReference type="PANTHER" id="PTHR43401:SF2">
    <property type="entry name" value="L-THREONINE 3-DEHYDROGENASE"/>
    <property type="match status" value="1"/>
</dbReference>
<dbReference type="OrthoDB" id="334894at2"/>
<proteinExistence type="inferred from homology"/>
<protein>
    <submittedName>
        <fullName evidence="7">S-(Hydroxymethyl)glutathione dehydrogenase / alcohol dehydrogenase</fullName>
    </submittedName>
</protein>
<dbReference type="SMART" id="SM00829">
    <property type="entry name" value="PKS_ER"/>
    <property type="match status" value="1"/>
</dbReference>
<dbReference type="InterPro" id="IPR020843">
    <property type="entry name" value="ER"/>
</dbReference>
<dbReference type="InterPro" id="IPR050129">
    <property type="entry name" value="Zn_alcohol_dh"/>
</dbReference>
<dbReference type="PROSITE" id="PS00059">
    <property type="entry name" value="ADH_ZINC"/>
    <property type="match status" value="1"/>
</dbReference>
<organism evidence="7 8">
    <name type="scientific">Nonomuraea solani</name>
    <dbReference type="NCBI Taxonomy" id="1144553"/>
    <lineage>
        <taxon>Bacteria</taxon>
        <taxon>Bacillati</taxon>
        <taxon>Actinomycetota</taxon>
        <taxon>Actinomycetes</taxon>
        <taxon>Streptosporangiales</taxon>
        <taxon>Streptosporangiaceae</taxon>
        <taxon>Nonomuraea</taxon>
    </lineage>
</organism>
<reference evidence="7 8" key="1">
    <citation type="submission" date="2016-10" db="EMBL/GenBank/DDBJ databases">
        <authorList>
            <person name="de Groot N.N."/>
        </authorList>
    </citation>
    <scope>NUCLEOTIDE SEQUENCE [LARGE SCALE GENOMIC DNA]</scope>
    <source>
        <strain evidence="7 8">CGMCC 4.7037</strain>
    </source>
</reference>
<dbReference type="InterPro" id="IPR011032">
    <property type="entry name" value="GroES-like_sf"/>
</dbReference>
<name>A0A1H6EXU3_9ACTN</name>
<dbReference type="RefSeq" id="WP_103962852.1">
    <property type="nucleotide sequence ID" value="NZ_FNVT01000022.1"/>
</dbReference>
<dbReference type="InterPro" id="IPR013149">
    <property type="entry name" value="ADH-like_C"/>
</dbReference>
<evidence type="ECO:0000256" key="4">
    <source>
        <dbReference type="ARBA" id="ARBA00023002"/>
    </source>
</evidence>
<dbReference type="GO" id="GO:0016491">
    <property type="term" value="F:oxidoreductase activity"/>
    <property type="evidence" value="ECO:0007669"/>
    <property type="project" value="UniProtKB-KW"/>
</dbReference>
<dbReference type="GO" id="GO:0008270">
    <property type="term" value="F:zinc ion binding"/>
    <property type="evidence" value="ECO:0007669"/>
    <property type="project" value="InterPro"/>
</dbReference>
<evidence type="ECO:0000256" key="1">
    <source>
        <dbReference type="ARBA" id="ARBA00001947"/>
    </source>
</evidence>
<dbReference type="Proteomes" id="UP000236732">
    <property type="component" value="Unassembled WGS sequence"/>
</dbReference>
<keyword evidence="2 5" id="KW-0479">Metal-binding</keyword>
<keyword evidence="3 5" id="KW-0862">Zinc</keyword>
<dbReference type="InterPro" id="IPR013154">
    <property type="entry name" value="ADH-like_N"/>
</dbReference>
<evidence type="ECO:0000313" key="8">
    <source>
        <dbReference type="Proteomes" id="UP000236732"/>
    </source>
</evidence>
<dbReference type="FunFam" id="3.40.50.720:FF:000003">
    <property type="entry name" value="S-(hydroxymethyl)glutathione dehydrogenase"/>
    <property type="match status" value="1"/>
</dbReference>
<dbReference type="Gene3D" id="3.40.50.720">
    <property type="entry name" value="NAD(P)-binding Rossmann-like Domain"/>
    <property type="match status" value="1"/>
</dbReference>
<comment type="cofactor">
    <cofactor evidence="1 5">
        <name>Zn(2+)</name>
        <dbReference type="ChEBI" id="CHEBI:29105"/>
    </cofactor>
</comment>
<accession>A0A1H6EXU3</accession>
<dbReference type="SUPFAM" id="SSF51735">
    <property type="entry name" value="NAD(P)-binding Rossmann-fold domains"/>
    <property type="match status" value="1"/>
</dbReference>
<keyword evidence="4" id="KW-0560">Oxidoreductase</keyword>
<dbReference type="SUPFAM" id="SSF50129">
    <property type="entry name" value="GroES-like"/>
    <property type="match status" value="1"/>
</dbReference>
<feature type="domain" description="Enoyl reductase (ER)" evidence="6">
    <location>
        <begin position="15"/>
        <end position="366"/>
    </location>
</feature>
<dbReference type="EMBL" id="FNVT01000022">
    <property type="protein sequence ID" value="SEH01765.1"/>
    <property type="molecule type" value="Genomic_DNA"/>
</dbReference>
<sequence>MATLTMRAAVLHEPGKPMSIHDVQLREPEHGEVLIRTASVGVCGTDLHFAQGRFPYPTPTVLGHEASGVVEQVGPGVTSIQAGDRVLVCDQMPCGRCGPCLSGRMVYCTDVSAKVRQRGRLCLDDQPLRQYLGVSALAELMLVDAAGVIPIPGDLSFAAAALLGCCLTTGAATIFNTARLRPGQRVLVIGCGGVGLGAIQAARIGGAAHIIAVDPVPHRRDAAAALGATATLDPTDTSTGTDDLIAAIMAAGGERGVDVAVEAVGEPDLATAAFSTLAPGGQAIIVGMMPAGGDIRLPASLLRHGRSMAGSVMGEVRSRHDIPAYMRMVTGGHLVADELATSCWPLEEVNTAFEHAAARKGVRAMIEF</sequence>
<evidence type="ECO:0000256" key="2">
    <source>
        <dbReference type="ARBA" id="ARBA00022723"/>
    </source>
</evidence>
<keyword evidence="8" id="KW-1185">Reference proteome</keyword>
<dbReference type="InterPro" id="IPR002328">
    <property type="entry name" value="ADH_Zn_CS"/>
</dbReference>
<gene>
    <name evidence="7" type="ORF">SAMN05444920_12214</name>
</gene>
<evidence type="ECO:0000259" key="6">
    <source>
        <dbReference type="SMART" id="SM00829"/>
    </source>
</evidence>
<evidence type="ECO:0000256" key="5">
    <source>
        <dbReference type="RuleBase" id="RU361277"/>
    </source>
</evidence>
<dbReference type="PANTHER" id="PTHR43401">
    <property type="entry name" value="L-THREONINE 3-DEHYDROGENASE"/>
    <property type="match status" value="1"/>
</dbReference>
<dbReference type="Pfam" id="PF08240">
    <property type="entry name" value="ADH_N"/>
    <property type="match status" value="1"/>
</dbReference>
<dbReference type="Pfam" id="PF00107">
    <property type="entry name" value="ADH_zinc_N"/>
    <property type="match status" value="1"/>
</dbReference>
<dbReference type="InterPro" id="IPR036291">
    <property type="entry name" value="NAD(P)-bd_dom_sf"/>
</dbReference>